<evidence type="ECO:0000313" key="6">
    <source>
        <dbReference type="EMBL" id="AFY92921.1"/>
    </source>
</evidence>
<dbReference type="OrthoDB" id="9809379at2"/>
<dbReference type="eggNOG" id="COG0464">
    <property type="taxonomic scope" value="Bacteria"/>
</dbReference>
<proteinExistence type="inferred from homology"/>
<protein>
    <recommendedName>
        <fullName evidence="4">Uncharacterized AAA domain-containing protein ycf46</fullName>
    </recommendedName>
</protein>
<evidence type="ECO:0000256" key="2">
    <source>
        <dbReference type="ARBA" id="ARBA00022840"/>
    </source>
</evidence>
<dbReference type="KEGG" id="cmp:Cha6605_1800"/>
<name>K9UES1_CHAP6</name>
<keyword evidence="2" id="KW-0067">ATP-binding</keyword>
<dbReference type="SMART" id="SM00382">
    <property type="entry name" value="AAA"/>
    <property type="match status" value="1"/>
</dbReference>
<keyword evidence="7" id="KW-1185">Reference proteome</keyword>
<dbReference type="Proteomes" id="UP000010366">
    <property type="component" value="Chromosome"/>
</dbReference>
<evidence type="ECO:0000256" key="1">
    <source>
        <dbReference type="ARBA" id="ARBA00022741"/>
    </source>
</evidence>
<dbReference type="InterPro" id="IPR003959">
    <property type="entry name" value="ATPase_AAA_core"/>
</dbReference>
<dbReference type="AlphaFoldDB" id="K9UES1"/>
<comment type="similarity">
    <text evidence="3">Belongs to the AAA ATPase family. Highly divergent.</text>
</comment>
<feature type="domain" description="AAA+ ATPase" evidence="5">
    <location>
        <begin position="230"/>
        <end position="354"/>
    </location>
</feature>
<dbReference type="EMBL" id="CP003600">
    <property type="protein sequence ID" value="AFY92921.1"/>
    <property type="molecule type" value="Genomic_DNA"/>
</dbReference>
<evidence type="ECO:0000259" key="5">
    <source>
        <dbReference type="SMART" id="SM00382"/>
    </source>
</evidence>
<accession>K9UES1</accession>
<gene>
    <name evidence="6" type="ORF">Cha6605_1800</name>
</gene>
<dbReference type="STRING" id="1173020.Cha6605_1800"/>
<dbReference type="GO" id="GO:0016887">
    <property type="term" value="F:ATP hydrolysis activity"/>
    <property type="evidence" value="ECO:0007669"/>
    <property type="project" value="InterPro"/>
</dbReference>
<dbReference type="Gene3D" id="1.10.8.60">
    <property type="match status" value="1"/>
</dbReference>
<dbReference type="Gene3D" id="3.40.50.300">
    <property type="entry name" value="P-loop containing nucleotide triphosphate hydrolases"/>
    <property type="match status" value="1"/>
</dbReference>
<dbReference type="InterPro" id="IPR003593">
    <property type="entry name" value="AAA+_ATPase"/>
</dbReference>
<dbReference type="PANTHER" id="PTHR42960:SF1">
    <property type="entry name" value="YCF46 PROTEIN"/>
    <property type="match status" value="1"/>
</dbReference>
<sequence length="481" mass="54311">MLACETHQLEIIVLRCDPIDEPAVPLRLGIGKLPTWTVASSLEPLSNLDRLIQPIDSASTNSSMQVWVDYLSALACLEQMEQQIVYDRLRSLYFKEFERPTRIYILQTDLTPIPSALGFLVSERIVELPSGSEIYALLGKYALPQDDRLIRLSMGLSHADLEGCLRKIDPLRDPYAQVEQFRSKRLALKGIRYEPPPQHIEIGGLDLLVRWIEDLQYRLSSAAEAIGLPYPKGVMLAGVPGTGKTFSARAISAILGYPLFALSIDYVIEGGGLALPKLLTTIESCAPCILFVDEIEKLFGAGIDRRILATFLTWLNDKLAKVFVIGTLNRMAEVPIEMTRSGRFDRIFFIDSPDEGQRIELFRLFLKRYDKRFANEDDSVFSPQEWQHLADSSIEFIGAEIQQVAQDTIARVHRERKSLTVTIDDLIKTTLAFNSMYKRDKKKIHEIRNMLVDKADPASSGSRKFLPDRHLDAYAPIPNSN</sequence>
<dbReference type="GO" id="GO:0005524">
    <property type="term" value="F:ATP binding"/>
    <property type="evidence" value="ECO:0007669"/>
    <property type="project" value="UniProtKB-KW"/>
</dbReference>
<dbReference type="Pfam" id="PF00004">
    <property type="entry name" value="AAA"/>
    <property type="match status" value="1"/>
</dbReference>
<organism evidence="6 7">
    <name type="scientific">Chamaesiphon minutus (strain ATCC 27169 / PCC 6605)</name>
    <dbReference type="NCBI Taxonomy" id="1173020"/>
    <lineage>
        <taxon>Bacteria</taxon>
        <taxon>Bacillati</taxon>
        <taxon>Cyanobacteriota</taxon>
        <taxon>Cyanophyceae</taxon>
        <taxon>Gomontiellales</taxon>
        <taxon>Chamaesiphonaceae</taxon>
        <taxon>Chamaesiphon</taxon>
    </lineage>
</organism>
<dbReference type="SUPFAM" id="SSF52540">
    <property type="entry name" value="P-loop containing nucleoside triphosphate hydrolases"/>
    <property type="match status" value="1"/>
</dbReference>
<dbReference type="RefSeq" id="WP_015159092.1">
    <property type="nucleotide sequence ID" value="NC_019697.1"/>
</dbReference>
<evidence type="ECO:0000256" key="4">
    <source>
        <dbReference type="ARBA" id="ARBA00040480"/>
    </source>
</evidence>
<dbReference type="InterPro" id="IPR052381">
    <property type="entry name" value="AAA_domain_protein"/>
</dbReference>
<dbReference type="HOGENOM" id="CLU_023673_1_0_3"/>
<evidence type="ECO:0000313" key="7">
    <source>
        <dbReference type="Proteomes" id="UP000010366"/>
    </source>
</evidence>
<evidence type="ECO:0000256" key="3">
    <source>
        <dbReference type="ARBA" id="ARBA00038088"/>
    </source>
</evidence>
<dbReference type="PANTHER" id="PTHR42960">
    <property type="entry name" value="YCF46 PROTEIN"/>
    <property type="match status" value="1"/>
</dbReference>
<dbReference type="InterPro" id="IPR027417">
    <property type="entry name" value="P-loop_NTPase"/>
</dbReference>
<keyword evidence="1" id="KW-0547">Nucleotide-binding</keyword>
<reference evidence="6 7" key="1">
    <citation type="submission" date="2012-05" db="EMBL/GenBank/DDBJ databases">
        <title>Finished chromosome of genome of Chamaesiphon sp. PCC 6605.</title>
        <authorList>
            <consortium name="US DOE Joint Genome Institute"/>
            <person name="Gugger M."/>
            <person name="Coursin T."/>
            <person name="Rippka R."/>
            <person name="Tandeau De Marsac N."/>
            <person name="Huntemann M."/>
            <person name="Wei C.-L."/>
            <person name="Han J."/>
            <person name="Detter J.C."/>
            <person name="Han C."/>
            <person name="Tapia R."/>
            <person name="Chen A."/>
            <person name="Kyrpides N."/>
            <person name="Mavromatis K."/>
            <person name="Markowitz V."/>
            <person name="Szeto E."/>
            <person name="Ivanova N."/>
            <person name="Pagani I."/>
            <person name="Pati A."/>
            <person name="Goodwin L."/>
            <person name="Nordberg H.P."/>
            <person name="Cantor M.N."/>
            <person name="Hua S.X."/>
            <person name="Woyke T."/>
            <person name="Kerfeld C.A."/>
        </authorList>
    </citation>
    <scope>NUCLEOTIDE SEQUENCE [LARGE SCALE GENOMIC DNA]</scope>
    <source>
        <strain evidence="7">ATCC 27169 / PCC 6605</strain>
    </source>
</reference>